<dbReference type="RefSeq" id="WP_081141122.1">
    <property type="nucleotide sequence ID" value="NZ_MWUE01000027.1"/>
</dbReference>
<reference evidence="2 3" key="1">
    <citation type="submission" date="2017-02" db="EMBL/GenBank/DDBJ databases">
        <title>Whole genome shotgun sequence of Pantoea agglomerans strain AS1 isolated from a cycad, Zamia floridana in Central Florida, USA.</title>
        <authorList>
            <person name="Lata P."/>
            <person name="Govindarajan S."/>
            <person name="Qi F."/>
            <person name="Li J.-L."/>
            <person name="Maurya S.K."/>
            <person name="Sahoo M.K."/>
        </authorList>
    </citation>
    <scope>NUCLEOTIDE SEQUENCE [LARGE SCALE GENOMIC DNA]</scope>
    <source>
        <strain evidence="2 3">AS1</strain>
    </source>
</reference>
<feature type="domain" description="NAD-dependent epimerase/dehydratase" evidence="1">
    <location>
        <begin position="3"/>
        <end position="214"/>
    </location>
</feature>
<sequence length="294" mass="30663">MRIFLTGATGFIGSAVAAQLIAAGHQVTGLTRSPQGAAALRAAGIEPLAGDITEPESLRRGAMASDGVIHTAFNHDFSTFPANCARDGLAIDALARALQGSSRPLLITSVVGMGADKPGALAVENHFNAEQPNPRKASELAGMTALSNNVNVSFIRLSQVHNRVKQGLITPLIALAREKGVSAWIDDGETRWSAVHLNDAAALYLLALNQAAPGSRYHAVAEEGIRLRTLAETIGRLLDLPVSAIDAADAAAHFGWLSKFVALDMSASGALTQAQLGWQPTGPGLLADLAQMRV</sequence>
<protein>
    <submittedName>
        <fullName evidence="2">NAD-dependent dehydratase</fullName>
    </submittedName>
</protein>
<dbReference type="PANTHER" id="PTHR48079">
    <property type="entry name" value="PROTEIN YEEZ"/>
    <property type="match status" value="1"/>
</dbReference>
<dbReference type="SUPFAM" id="SSF51735">
    <property type="entry name" value="NAD(P)-binding Rossmann-fold domains"/>
    <property type="match status" value="1"/>
</dbReference>
<dbReference type="InterPro" id="IPR036291">
    <property type="entry name" value="NAD(P)-bd_dom_sf"/>
</dbReference>
<dbReference type="PANTHER" id="PTHR48079:SF6">
    <property type="entry name" value="NAD(P)-BINDING DOMAIN-CONTAINING PROTEIN-RELATED"/>
    <property type="match status" value="1"/>
</dbReference>
<dbReference type="InterPro" id="IPR001509">
    <property type="entry name" value="Epimerase_deHydtase"/>
</dbReference>
<keyword evidence="3" id="KW-1185">Reference proteome</keyword>
<comment type="caution">
    <text evidence="2">The sequence shown here is derived from an EMBL/GenBank/DDBJ whole genome shotgun (WGS) entry which is preliminary data.</text>
</comment>
<dbReference type="OrthoDB" id="9787292at2"/>
<dbReference type="Proteomes" id="UP000192769">
    <property type="component" value="Unassembled WGS sequence"/>
</dbReference>
<dbReference type="Gene3D" id="3.40.50.720">
    <property type="entry name" value="NAD(P)-binding Rossmann-like Domain"/>
    <property type="match status" value="1"/>
</dbReference>
<dbReference type="EMBL" id="MWUE01000027">
    <property type="protein sequence ID" value="OQP31431.1"/>
    <property type="molecule type" value="Genomic_DNA"/>
</dbReference>
<proteinExistence type="predicted"/>
<name>A0A1V9DC25_9GAMM</name>
<dbReference type="CDD" id="cd05262">
    <property type="entry name" value="SDR_a7"/>
    <property type="match status" value="1"/>
</dbReference>
<dbReference type="GO" id="GO:0004029">
    <property type="term" value="F:aldehyde dehydrogenase (NAD+) activity"/>
    <property type="evidence" value="ECO:0007669"/>
    <property type="project" value="TreeGrafter"/>
</dbReference>
<evidence type="ECO:0000313" key="2">
    <source>
        <dbReference type="EMBL" id="OQP31431.1"/>
    </source>
</evidence>
<dbReference type="AlphaFoldDB" id="A0A1V9DC25"/>
<evidence type="ECO:0000313" key="3">
    <source>
        <dbReference type="Proteomes" id="UP000192769"/>
    </source>
</evidence>
<dbReference type="Pfam" id="PF01370">
    <property type="entry name" value="Epimerase"/>
    <property type="match status" value="1"/>
</dbReference>
<dbReference type="GO" id="GO:0005737">
    <property type="term" value="C:cytoplasm"/>
    <property type="evidence" value="ECO:0007669"/>
    <property type="project" value="TreeGrafter"/>
</dbReference>
<accession>A0A1V9DC25</accession>
<dbReference type="InterPro" id="IPR051783">
    <property type="entry name" value="NAD(P)-dependent_oxidoreduct"/>
</dbReference>
<organism evidence="2 3">
    <name type="scientific">Pantoea latae</name>
    <dbReference type="NCBI Taxonomy" id="1964541"/>
    <lineage>
        <taxon>Bacteria</taxon>
        <taxon>Pseudomonadati</taxon>
        <taxon>Pseudomonadota</taxon>
        <taxon>Gammaproteobacteria</taxon>
        <taxon>Enterobacterales</taxon>
        <taxon>Erwiniaceae</taxon>
        <taxon>Pantoea</taxon>
    </lineage>
</organism>
<gene>
    <name evidence="2" type="ORF">B2J69_18630</name>
</gene>
<evidence type="ECO:0000259" key="1">
    <source>
        <dbReference type="Pfam" id="PF01370"/>
    </source>
</evidence>